<feature type="domain" description="EamA" evidence="7">
    <location>
        <begin position="16"/>
        <end position="138"/>
    </location>
</feature>
<evidence type="ECO:0000313" key="8">
    <source>
        <dbReference type="EMBL" id="PPC75168.1"/>
    </source>
</evidence>
<name>A0A2S5KK48_9PROT</name>
<dbReference type="OrthoDB" id="9809509at2"/>
<feature type="transmembrane region" description="Helical" evidence="6">
    <location>
        <begin position="34"/>
        <end position="57"/>
    </location>
</feature>
<dbReference type="AlphaFoldDB" id="A0A2S5KK48"/>
<feature type="transmembrane region" description="Helical" evidence="6">
    <location>
        <begin position="69"/>
        <end position="90"/>
    </location>
</feature>
<keyword evidence="4 6" id="KW-1133">Transmembrane helix</keyword>
<dbReference type="SUPFAM" id="SSF103481">
    <property type="entry name" value="Multidrug resistance efflux transporter EmrE"/>
    <property type="match status" value="2"/>
</dbReference>
<evidence type="ECO:0000259" key="7">
    <source>
        <dbReference type="Pfam" id="PF00892"/>
    </source>
</evidence>
<evidence type="ECO:0000256" key="4">
    <source>
        <dbReference type="ARBA" id="ARBA00022989"/>
    </source>
</evidence>
<feature type="transmembrane region" description="Helical" evidence="6">
    <location>
        <begin position="122"/>
        <end position="142"/>
    </location>
</feature>
<dbReference type="EMBL" id="PRLP01000106">
    <property type="protein sequence ID" value="PPC75168.1"/>
    <property type="molecule type" value="Genomic_DNA"/>
</dbReference>
<feature type="transmembrane region" description="Helical" evidence="6">
    <location>
        <begin position="264"/>
        <end position="281"/>
    </location>
</feature>
<dbReference type="Proteomes" id="UP000238196">
    <property type="component" value="Unassembled WGS sequence"/>
</dbReference>
<keyword evidence="5 6" id="KW-0472">Membrane</keyword>
<evidence type="ECO:0000256" key="3">
    <source>
        <dbReference type="ARBA" id="ARBA00022692"/>
    </source>
</evidence>
<dbReference type="InterPro" id="IPR000620">
    <property type="entry name" value="EamA_dom"/>
</dbReference>
<feature type="domain" description="EamA" evidence="7">
    <location>
        <begin position="150"/>
        <end position="281"/>
    </location>
</feature>
<dbReference type="GO" id="GO:0016020">
    <property type="term" value="C:membrane"/>
    <property type="evidence" value="ECO:0007669"/>
    <property type="project" value="UniProtKB-SubCell"/>
</dbReference>
<evidence type="ECO:0000256" key="5">
    <source>
        <dbReference type="ARBA" id="ARBA00023136"/>
    </source>
</evidence>
<feature type="transmembrane region" description="Helical" evidence="6">
    <location>
        <begin position="96"/>
        <end position="115"/>
    </location>
</feature>
<comment type="subcellular location">
    <subcellularLocation>
        <location evidence="1">Membrane</location>
        <topology evidence="1">Multi-pass membrane protein</topology>
    </subcellularLocation>
</comment>
<dbReference type="InterPro" id="IPR037185">
    <property type="entry name" value="EmrE-like"/>
</dbReference>
<feature type="transmembrane region" description="Helical" evidence="6">
    <location>
        <begin position="235"/>
        <end position="258"/>
    </location>
</feature>
<evidence type="ECO:0000256" key="6">
    <source>
        <dbReference type="SAM" id="Phobius"/>
    </source>
</evidence>
<reference evidence="8 9" key="1">
    <citation type="submission" date="2018-02" db="EMBL/GenBank/DDBJ databases">
        <title>novel marine gammaproteobacteria from coastal saline agro ecosystem.</title>
        <authorList>
            <person name="Krishnan R."/>
            <person name="Ramesh Kumar N."/>
        </authorList>
    </citation>
    <scope>NUCLEOTIDE SEQUENCE [LARGE SCALE GENOMIC DNA]</scope>
    <source>
        <strain evidence="8 9">228</strain>
    </source>
</reference>
<keyword evidence="3 6" id="KW-0812">Transmembrane</keyword>
<comment type="similarity">
    <text evidence="2">Belongs to the EamA transporter family.</text>
</comment>
<evidence type="ECO:0000256" key="1">
    <source>
        <dbReference type="ARBA" id="ARBA00004141"/>
    </source>
</evidence>
<organism evidence="8 9">
    <name type="scientific">Proteobacteria bacterium 228</name>
    <dbReference type="NCBI Taxonomy" id="2083153"/>
    <lineage>
        <taxon>Bacteria</taxon>
        <taxon>Pseudomonadati</taxon>
        <taxon>Pseudomonadota</taxon>
    </lineage>
</organism>
<sequence length="283" mass="30846">MSLLSINWAALGSTTLFVLLWSSGAIFSKWGLHYASPFAFLMLRFVLAASVLLLLGWRARQWRPQPGTRGRVAMAGALLIGSYSVCYFLALDQGITPGVLATVLGAQPVLTLALLERRFQPVRLLGLLLAIAGLVLVVWQSITQAHFSLAGILFALGALLSMTAGAILQKGISQSPLQVLPLQYGLSLLLCLLISPLQPLTLQWDWGFVIPWVWLGLVISVCAQLLLYRLIRQGNLVNVTSLFYLVPVITALMDYLFLGNLLPWSAMAGMVAILLGVMLVYRA</sequence>
<gene>
    <name evidence="8" type="ORF">C4K68_21235</name>
</gene>
<feature type="transmembrane region" description="Helical" evidence="6">
    <location>
        <begin position="148"/>
        <end position="168"/>
    </location>
</feature>
<dbReference type="InterPro" id="IPR050638">
    <property type="entry name" value="AA-Vitamin_Transporters"/>
</dbReference>
<comment type="caution">
    <text evidence="8">The sequence shown here is derived from an EMBL/GenBank/DDBJ whole genome shotgun (WGS) entry which is preliminary data.</text>
</comment>
<feature type="transmembrane region" description="Helical" evidence="6">
    <location>
        <begin position="180"/>
        <end position="197"/>
    </location>
</feature>
<protein>
    <submittedName>
        <fullName evidence="8">EamA family transporter</fullName>
    </submittedName>
</protein>
<proteinExistence type="inferred from homology"/>
<dbReference type="Pfam" id="PF00892">
    <property type="entry name" value="EamA"/>
    <property type="match status" value="2"/>
</dbReference>
<evidence type="ECO:0000313" key="9">
    <source>
        <dbReference type="Proteomes" id="UP000238196"/>
    </source>
</evidence>
<dbReference type="PANTHER" id="PTHR32322:SF2">
    <property type="entry name" value="EAMA DOMAIN-CONTAINING PROTEIN"/>
    <property type="match status" value="1"/>
</dbReference>
<dbReference type="PANTHER" id="PTHR32322">
    <property type="entry name" value="INNER MEMBRANE TRANSPORTER"/>
    <property type="match status" value="1"/>
</dbReference>
<accession>A0A2S5KK48</accession>
<feature type="transmembrane region" description="Helical" evidence="6">
    <location>
        <begin position="209"/>
        <end position="228"/>
    </location>
</feature>
<evidence type="ECO:0000256" key="2">
    <source>
        <dbReference type="ARBA" id="ARBA00007362"/>
    </source>
</evidence>